<accession>A0ABR3GH73</accession>
<evidence type="ECO:0000256" key="5">
    <source>
        <dbReference type="ARBA" id="ARBA00023004"/>
    </source>
</evidence>
<comment type="caution">
    <text evidence="7">The sequence shown here is derived from an EMBL/GenBank/DDBJ whole genome shotgun (WGS) entry which is preliminary data.</text>
</comment>
<organism evidence="7 8">
    <name type="scientific">Discina gigas</name>
    <dbReference type="NCBI Taxonomy" id="1032678"/>
    <lineage>
        <taxon>Eukaryota</taxon>
        <taxon>Fungi</taxon>
        <taxon>Dikarya</taxon>
        <taxon>Ascomycota</taxon>
        <taxon>Pezizomycotina</taxon>
        <taxon>Pezizomycetes</taxon>
        <taxon>Pezizales</taxon>
        <taxon>Discinaceae</taxon>
        <taxon>Discina</taxon>
    </lineage>
</organism>
<dbReference type="PANTHER" id="PTHR10543:SF24">
    <property type="entry name" value="CAROTENOID ISOMEROOXYGENASE"/>
    <property type="match status" value="1"/>
</dbReference>
<feature type="region of interest" description="Disordered" evidence="6">
    <location>
        <begin position="1"/>
        <end position="26"/>
    </location>
</feature>
<gene>
    <name evidence="7" type="ORF">Q9L58_005767</name>
</gene>
<reference evidence="7 8" key="1">
    <citation type="submission" date="2024-02" db="EMBL/GenBank/DDBJ databases">
        <title>Discinaceae phylogenomics.</title>
        <authorList>
            <person name="Dirks A.C."/>
            <person name="James T.Y."/>
        </authorList>
    </citation>
    <scope>NUCLEOTIDE SEQUENCE [LARGE SCALE GENOMIC DNA]</scope>
    <source>
        <strain evidence="7 8">ACD0624</strain>
    </source>
</reference>
<evidence type="ECO:0000256" key="1">
    <source>
        <dbReference type="ARBA" id="ARBA00001954"/>
    </source>
</evidence>
<dbReference type="EMBL" id="JBBBZM010000073">
    <property type="protein sequence ID" value="KAL0635282.1"/>
    <property type="molecule type" value="Genomic_DNA"/>
</dbReference>
<keyword evidence="3" id="KW-0479">Metal-binding</keyword>
<evidence type="ECO:0000256" key="6">
    <source>
        <dbReference type="SAM" id="MobiDB-lite"/>
    </source>
</evidence>
<name>A0ABR3GH73_9PEZI</name>
<keyword evidence="4" id="KW-0560">Oxidoreductase</keyword>
<comment type="similarity">
    <text evidence="2">Belongs to the carotenoid oxygenase family.</text>
</comment>
<keyword evidence="5" id="KW-0408">Iron</keyword>
<dbReference type="Pfam" id="PF03055">
    <property type="entry name" value="RPE65"/>
    <property type="match status" value="1"/>
</dbReference>
<evidence type="ECO:0008006" key="9">
    <source>
        <dbReference type="Google" id="ProtNLM"/>
    </source>
</evidence>
<dbReference type="Proteomes" id="UP001447188">
    <property type="component" value="Unassembled WGS sequence"/>
</dbReference>
<sequence length="617" mass="68476">MPSSALPHFDGKLQSRNSMPNAGTIGRDVTVVPGLSRRFSMFSTKVRSTTATSFATASGKRPECIAGKDHYGDWPNSEGLEVFHEERTPIELKVTGEIPEYALYSPPILLCHSWRKPEVLTKFPRGVLYRIGPGGYRVTDNRGTQVAVSHWFDAFAQTHRFNIVSPTKVLYNSRFTCDGLLNQVRETGRLPSGYSFAQRDPCQSFFRKFMATFTPRVDLVSGSTTTASASKANVGVTISTNFPGLPADAEGKSLYTKTDATSMQSLDPETLEPIGLANQAVLHPKLTGPLSSAHSRSDPLTGDVFNYNLTLGSKNGLYHIFQVIKATGKTEILATITDAPGAYIHSFFLTPRYVVLCVWGAYYAHGGLKMLYHKNILDAIEPFNPTEKNRWYVIDRTDARRGVISSHTSDGFFAFHSVNAWEEGDDVVAEIPIYKDTDILKKFYINHLKSDEKSARKWVEKGRGNLTRWRIKTSVNNSEAVKEFEVAKDLTMELPTINPQFVTLPHRYTYGLLNRCRSTLIDGIVKYDTQTHTAKIWEEHAHTPGECIFVPSPKPDAVEDDGVLLSVVLDGCAKKSYLLVLDARDLTEIARAELDTIVALGFHGKHVARSGGTSVEV</sequence>
<evidence type="ECO:0000256" key="4">
    <source>
        <dbReference type="ARBA" id="ARBA00023002"/>
    </source>
</evidence>
<evidence type="ECO:0000256" key="3">
    <source>
        <dbReference type="ARBA" id="ARBA00022723"/>
    </source>
</evidence>
<evidence type="ECO:0000313" key="7">
    <source>
        <dbReference type="EMBL" id="KAL0635282.1"/>
    </source>
</evidence>
<proteinExistence type="inferred from homology"/>
<evidence type="ECO:0000313" key="8">
    <source>
        <dbReference type="Proteomes" id="UP001447188"/>
    </source>
</evidence>
<comment type="cofactor">
    <cofactor evidence="1">
        <name>Fe(2+)</name>
        <dbReference type="ChEBI" id="CHEBI:29033"/>
    </cofactor>
</comment>
<protein>
    <recommendedName>
        <fullName evidence="9">Carotenoid oxygenase</fullName>
    </recommendedName>
</protein>
<evidence type="ECO:0000256" key="2">
    <source>
        <dbReference type="ARBA" id="ARBA00006787"/>
    </source>
</evidence>
<dbReference type="PANTHER" id="PTHR10543">
    <property type="entry name" value="BETA-CAROTENE DIOXYGENASE"/>
    <property type="match status" value="1"/>
</dbReference>
<dbReference type="InterPro" id="IPR004294">
    <property type="entry name" value="Carotenoid_Oase"/>
</dbReference>
<keyword evidence="8" id="KW-1185">Reference proteome</keyword>